<evidence type="ECO:0000256" key="3">
    <source>
        <dbReference type="ARBA" id="ARBA00022723"/>
    </source>
</evidence>
<keyword evidence="1" id="KW-0813">Transport</keyword>
<dbReference type="GO" id="GO:0046872">
    <property type="term" value="F:metal ion binding"/>
    <property type="evidence" value="ECO:0007669"/>
    <property type="project" value="UniProtKB-KW"/>
</dbReference>
<accession>A0A645HEY2</accession>
<evidence type="ECO:0000256" key="2">
    <source>
        <dbReference type="ARBA" id="ARBA00022617"/>
    </source>
</evidence>
<name>A0A645HEY2_9ZZZZ</name>
<gene>
    <name evidence="7" type="primary">cyc1</name>
    <name evidence="7" type="ORF">SDC9_185091</name>
</gene>
<dbReference type="EMBL" id="VSSQ01092297">
    <property type="protein sequence ID" value="MPN37571.1"/>
    <property type="molecule type" value="Genomic_DNA"/>
</dbReference>
<evidence type="ECO:0000256" key="5">
    <source>
        <dbReference type="ARBA" id="ARBA00023004"/>
    </source>
</evidence>
<evidence type="ECO:0000256" key="4">
    <source>
        <dbReference type="ARBA" id="ARBA00022982"/>
    </source>
</evidence>
<dbReference type="GO" id="GO:0020037">
    <property type="term" value="F:heme binding"/>
    <property type="evidence" value="ECO:0007669"/>
    <property type="project" value="InterPro"/>
</dbReference>
<dbReference type="AlphaFoldDB" id="A0A645HEY2"/>
<dbReference type="Gene3D" id="1.10.760.10">
    <property type="entry name" value="Cytochrome c-like domain"/>
    <property type="match status" value="2"/>
</dbReference>
<keyword evidence="2" id="KW-0349">Heme</keyword>
<dbReference type="InterPro" id="IPR036909">
    <property type="entry name" value="Cyt_c-like_dom_sf"/>
</dbReference>
<dbReference type="PANTHER" id="PTHR33751:SF9">
    <property type="entry name" value="CYTOCHROME C4"/>
    <property type="match status" value="1"/>
</dbReference>
<evidence type="ECO:0000313" key="7">
    <source>
        <dbReference type="EMBL" id="MPN37571.1"/>
    </source>
</evidence>
<dbReference type="GO" id="GO:0009055">
    <property type="term" value="F:electron transfer activity"/>
    <property type="evidence" value="ECO:0007669"/>
    <property type="project" value="InterPro"/>
</dbReference>
<sequence length="145" mass="15604">MIAQLKFFRGHNRIDPAGSEYMWGITRKLTDEQIEGLARYFSQQKDAPNVAGDPATVAAGKAIFENGIPDKGVAACAGCHGAMGMGKDTFPRLAGQHANYMMKQLHILSETNQRPAGAMMKPLVHGLTSTDLVAVTTYLQGISPN</sequence>
<proteinExistence type="predicted"/>
<dbReference type="PROSITE" id="PS51007">
    <property type="entry name" value="CYTC"/>
    <property type="match status" value="1"/>
</dbReference>
<dbReference type="PANTHER" id="PTHR33751">
    <property type="entry name" value="CBB3-TYPE CYTOCHROME C OXIDASE SUBUNIT FIXP"/>
    <property type="match status" value="1"/>
</dbReference>
<comment type="caution">
    <text evidence="7">The sequence shown here is derived from an EMBL/GenBank/DDBJ whole genome shotgun (WGS) entry which is preliminary data.</text>
</comment>
<feature type="domain" description="Cytochrome c" evidence="6">
    <location>
        <begin position="55"/>
        <end position="143"/>
    </location>
</feature>
<evidence type="ECO:0000259" key="6">
    <source>
        <dbReference type="PROSITE" id="PS51007"/>
    </source>
</evidence>
<keyword evidence="5" id="KW-0408">Iron</keyword>
<reference evidence="7" key="1">
    <citation type="submission" date="2019-08" db="EMBL/GenBank/DDBJ databases">
        <authorList>
            <person name="Kucharzyk K."/>
            <person name="Murdoch R.W."/>
            <person name="Higgins S."/>
            <person name="Loffler F."/>
        </authorList>
    </citation>
    <scope>NUCLEOTIDE SEQUENCE</scope>
</reference>
<keyword evidence="4" id="KW-0249">Electron transport</keyword>
<dbReference type="InterPro" id="IPR050597">
    <property type="entry name" value="Cytochrome_c_Oxidase_Subunit"/>
</dbReference>
<protein>
    <submittedName>
        <fullName evidence="7">Cytochrome c-552</fullName>
    </submittedName>
</protein>
<keyword evidence="3" id="KW-0479">Metal-binding</keyword>
<dbReference type="SUPFAM" id="SSF46626">
    <property type="entry name" value="Cytochrome c"/>
    <property type="match status" value="2"/>
</dbReference>
<dbReference type="Pfam" id="PF00034">
    <property type="entry name" value="Cytochrom_C"/>
    <property type="match status" value="1"/>
</dbReference>
<organism evidence="7">
    <name type="scientific">bioreactor metagenome</name>
    <dbReference type="NCBI Taxonomy" id="1076179"/>
    <lineage>
        <taxon>unclassified sequences</taxon>
        <taxon>metagenomes</taxon>
        <taxon>ecological metagenomes</taxon>
    </lineage>
</organism>
<evidence type="ECO:0000256" key="1">
    <source>
        <dbReference type="ARBA" id="ARBA00022448"/>
    </source>
</evidence>
<dbReference type="InterPro" id="IPR009056">
    <property type="entry name" value="Cyt_c-like_dom"/>
</dbReference>